<keyword evidence="9" id="KW-0170">Cobalt</keyword>
<keyword evidence="14" id="KW-1185">Reference proteome</keyword>
<comment type="caution">
    <text evidence="13">The sequence shown here is derived from an EMBL/GenBank/DDBJ whole genome shotgun (WGS) entry which is preliminary data.</text>
</comment>
<keyword evidence="4" id="KW-0479">Metal-binding</keyword>
<evidence type="ECO:0000256" key="8">
    <source>
        <dbReference type="ARBA" id="ARBA00023049"/>
    </source>
</evidence>
<feature type="domain" description="Peptidase M20 dimerisation" evidence="11">
    <location>
        <begin position="284"/>
        <end position="395"/>
    </location>
</feature>
<feature type="signal peptide" evidence="10">
    <location>
        <begin position="1"/>
        <end position="20"/>
    </location>
</feature>
<evidence type="ECO:0000256" key="6">
    <source>
        <dbReference type="ARBA" id="ARBA00022833"/>
    </source>
</evidence>
<dbReference type="PANTHER" id="PTHR43808:SF31">
    <property type="entry name" value="N-ACETYL-L-CITRULLINE DEACETYLASE"/>
    <property type="match status" value="1"/>
</dbReference>
<dbReference type="SUPFAM" id="SSF53187">
    <property type="entry name" value="Zn-dependent exopeptidases"/>
    <property type="match status" value="1"/>
</dbReference>
<dbReference type="Proteomes" id="UP000321917">
    <property type="component" value="Unassembled WGS sequence"/>
</dbReference>
<keyword evidence="7" id="KW-0224">Dipeptidase</keyword>
<dbReference type="Pfam" id="PF01546">
    <property type="entry name" value="Peptidase_M20"/>
    <property type="match status" value="1"/>
</dbReference>
<evidence type="ECO:0000313" key="15">
    <source>
        <dbReference type="Proteomes" id="UP000321917"/>
    </source>
</evidence>
<evidence type="ECO:0000256" key="4">
    <source>
        <dbReference type="ARBA" id="ARBA00022723"/>
    </source>
</evidence>
<keyword evidence="5" id="KW-0378">Hydrolase</keyword>
<gene>
    <name evidence="12" type="ORF">ESZ26_17330</name>
    <name evidence="13" type="ORF">ESZ27_16630</name>
</gene>
<dbReference type="OrthoDB" id="9761532at2"/>
<dbReference type="GO" id="GO:0006526">
    <property type="term" value="P:L-arginine biosynthetic process"/>
    <property type="evidence" value="ECO:0007669"/>
    <property type="project" value="TreeGrafter"/>
</dbReference>
<dbReference type="InterPro" id="IPR011650">
    <property type="entry name" value="Peptidase_M20_dimer"/>
</dbReference>
<protein>
    <submittedName>
        <fullName evidence="13">Dipeptidase</fullName>
    </submittedName>
</protein>
<evidence type="ECO:0000313" key="13">
    <source>
        <dbReference type="EMBL" id="TWX63449.1"/>
    </source>
</evidence>
<dbReference type="NCBIfam" id="NF004809">
    <property type="entry name" value="PRK06156.1"/>
    <property type="match status" value="1"/>
</dbReference>
<dbReference type="RefSeq" id="WP_146800810.1">
    <property type="nucleotide sequence ID" value="NZ_VOLP01000032.1"/>
</dbReference>
<evidence type="ECO:0000256" key="2">
    <source>
        <dbReference type="ARBA" id="ARBA00006247"/>
    </source>
</evidence>
<dbReference type="GO" id="GO:0008270">
    <property type="term" value="F:zinc ion binding"/>
    <property type="evidence" value="ECO:0007669"/>
    <property type="project" value="InterPro"/>
</dbReference>
<keyword evidence="8" id="KW-0482">Metalloprotease</keyword>
<evidence type="ECO:0000256" key="3">
    <source>
        <dbReference type="ARBA" id="ARBA00022670"/>
    </source>
</evidence>
<reference evidence="13 15" key="1">
    <citation type="submission" date="2019-07" db="EMBL/GenBank/DDBJ databases">
        <title>Genomes of sea-ice associated Colwellia species.</title>
        <authorList>
            <person name="Bowman J.P."/>
        </authorList>
    </citation>
    <scope>NUCLEOTIDE SEQUENCE [LARGE SCALE GENOMIC DNA]</scope>
    <source>
        <strain evidence="12 14">ACAM 607</strain>
        <strain evidence="13 15">IC036</strain>
    </source>
</reference>
<dbReference type="GO" id="GO:0016805">
    <property type="term" value="F:dipeptidase activity"/>
    <property type="evidence" value="ECO:0007669"/>
    <property type="project" value="UniProtKB-KW"/>
</dbReference>
<dbReference type="Gene3D" id="3.40.630.10">
    <property type="entry name" value="Zn peptidases"/>
    <property type="match status" value="1"/>
</dbReference>
<dbReference type="InterPro" id="IPR002933">
    <property type="entry name" value="Peptidase_M20"/>
</dbReference>
<dbReference type="AlphaFoldDB" id="A0A5C6Q3M8"/>
<evidence type="ECO:0000259" key="11">
    <source>
        <dbReference type="Pfam" id="PF07687"/>
    </source>
</evidence>
<sequence>MFNKIASLALFTFITLPVFSAEVSSTAKQTADYAVQTYQQAMVASLAELVKYNTLAIDGVSANDNPEHIAFKAELKKQAEDLGFDYTDDGYVIVIGLGKSEERLGIITHGDVQPVNPKKWQKSPFELDTTSEPGKLIARGTEDDKGPISTALYAMKAIKDKNITLNKRIELYVYMAEESDWGPLEAYIKTHTLPQTNITIDAEYPVVTAEKGYGTIKIAFNKNNYSGFDAYLSEFSGGFFGSQIPEDAKAVIENADLTLLQQLMDKARTYQGISFDLELKGNTLTITALGKSAHSSKPQEGLNAIPFLAGLLSQTRWPSNGAGTLVNFINDNIGLGLEGKNFGNIAYSDDFMGPMTVSPTVIKQFKNNIELNINIRRPRGKSAQQLTEEINHVIATWKLTNMADITELEHYIGDPFIQNDAPHIDTLLAVFSHFTGIKDAKPIAIGGGTNSRLFPNAVSFGPSMPNANYTGHSEHEFITMKQFVLNLKMYTAALVELAAAKTQ</sequence>
<comment type="similarity">
    <text evidence="2">Belongs to the peptidase M20A family.</text>
</comment>
<dbReference type="Proteomes" id="UP000321525">
    <property type="component" value="Unassembled WGS sequence"/>
</dbReference>
<keyword evidence="10" id="KW-0732">Signal</keyword>
<accession>A0A5C6Q3M8</accession>
<evidence type="ECO:0000313" key="14">
    <source>
        <dbReference type="Proteomes" id="UP000321525"/>
    </source>
</evidence>
<evidence type="ECO:0000256" key="10">
    <source>
        <dbReference type="SAM" id="SignalP"/>
    </source>
</evidence>
<evidence type="ECO:0000313" key="12">
    <source>
        <dbReference type="EMBL" id="TWX54856.1"/>
    </source>
</evidence>
<evidence type="ECO:0000256" key="5">
    <source>
        <dbReference type="ARBA" id="ARBA00022801"/>
    </source>
</evidence>
<dbReference type="PANTHER" id="PTHR43808">
    <property type="entry name" value="ACETYLORNITHINE DEACETYLASE"/>
    <property type="match status" value="1"/>
</dbReference>
<dbReference type="NCBIfam" id="TIGR01887">
    <property type="entry name" value="dipeptidaselike"/>
    <property type="match status" value="1"/>
</dbReference>
<dbReference type="GO" id="GO:0006508">
    <property type="term" value="P:proteolysis"/>
    <property type="evidence" value="ECO:0007669"/>
    <property type="project" value="UniProtKB-KW"/>
</dbReference>
<dbReference type="GO" id="GO:0008237">
    <property type="term" value="F:metallopeptidase activity"/>
    <property type="evidence" value="ECO:0007669"/>
    <property type="project" value="UniProtKB-KW"/>
</dbReference>
<dbReference type="Pfam" id="PF07687">
    <property type="entry name" value="M20_dimer"/>
    <property type="match status" value="1"/>
</dbReference>
<dbReference type="EMBL" id="VOLQ01000043">
    <property type="protein sequence ID" value="TWX63449.1"/>
    <property type="molecule type" value="Genomic_DNA"/>
</dbReference>
<keyword evidence="6" id="KW-0862">Zinc</keyword>
<dbReference type="Gene3D" id="3.30.70.360">
    <property type="match status" value="2"/>
</dbReference>
<evidence type="ECO:0000256" key="7">
    <source>
        <dbReference type="ARBA" id="ARBA00022997"/>
    </source>
</evidence>
<dbReference type="GO" id="GO:0008777">
    <property type="term" value="F:acetylornithine deacetylase activity"/>
    <property type="evidence" value="ECO:0007669"/>
    <property type="project" value="TreeGrafter"/>
</dbReference>
<proteinExistence type="inferred from homology"/>
<evidence type="ECO:0000256" key="9">
    <source>
        <dbReference type="ARBA" id="ARBA00023285"/>
    </source>
</evidence>
<name>A0A5C6Q3M8_9GAMM</name>
<keyword evidence="3" id="KW-0645">Protease</keyword>
<comment type="cofactor">
    <cofactor evidence="1">
        <name>Zn(2+)</name>
        <dbReference type="ChEBI" id="CHEBI:29105"/>
    </cofactor>
</comment>
<evidence type="ECO:0000256" key="1">
    <source>
        <dbReference type="ARBA" id="ARBA00001947"/>
    </source>
</evidence>
<dbReference type="EMBL" id="VOLR01000033">
    <property type="protein sequence ID" value="TWX54856.1"/>
    <property type="molecule type" value="Genomic_DNA"/>
</dbReference>
<dbReference type="InterPro" id="IPR050072">
    <property type="entry name" value="Peptidase_M20A"/>
</dbReference>
<organism evidence="13 15">
    <name type="scientific">Colwellia hornerae</name>
    <dbReference type="NCBI Taxonomy" id="89402"/>
    <lineage>
        <taxon>Bacteria</taxon>
        <taxon>Pseudomonadati</taxon>
        <taxon>Pseudomonadota</taxon>
        <taxon>Gammaproteobacteria</taxon>
        <taxon>Alteromonadales</taxon>
        <taxon>Colwelliaceae</taxon>
        <taxon>Colwellia</taxon>
    </lineage>
</organism>
<dbReference type="SUPFAM" id="SSF55031">
    <property type="entry name" value="Bacterial exopeptidase dimerisation domain"/>
    <property type="match status" value="1"/>
</dbReference>
<dbReference type="InterPro" id="IPR036264">
    <property type="entry name" value="Bact_exopeptidase_dim_dom"/>
</dbReference>
<feature type="chain" id="PRO_5022882342" evidence="10">
    <location>
        <begin position="21"/>
        <end position="503"/>
    </location>
</feature>
<dbReference type="InterPro" id="IPR010964">
    <property type="entry name" value="M20A_pepV-rel"/>
</dbReference>